<feature type="transmembrane region" description="Helical" evidence="7">
    <location>
        <begin position="582"/>
        <end position="602"/>
    </location>
</feature>
<evidence type="ECO:0000256" key="5">
    <source>
        <dbReference type="ARBA" id="ARBA00023242"/>
    </source>
</evidence>
<evidence type="ECO:0000256" key="1">
    <source>
        <dbReference type="ARBA" id="ARBA00004473"/>
    </source>
</evidence>
<name>A0A0A1T6M0_9HYPO</name>
<evidence type="ECO:0000256" key="7">
    <source>
        <dbReference type="SAM" id="Phobius"/>
    </source>
</evidence>
<dbReference type="GO" id="GO:0044732">
    <property type="term" value="C:mitotic spindle pole body"/>
    <property type="evidence" value="ECO:0007669"/>
    <property type="project" value="TreeGrafter"/>
</dbReference>
<dbReference type="OrthoDB" id="5966927at2759"/>
<comment type="subcellular location">
    <subcellularLocation>
        <location evidence="1">Nucleus inner membrane</location>
        <topology evidence="1">Multi-pass membrane protein</topology>
    </subcellularLocation>
</comment>
<dbReference type="PANTHER" id="PTHR28538">
    <property type="entry name" value="INTEGRAL INNER NUCLEAR MEMBRANE PROTEIN IMA1"/>
    <property type="match status" value="1"/>
</dbReference>
<dbReference type="Pfam" id="PF09779">
    <property type="entry name" value="Ima1_N"/>
    <property type="match status" value="1"/>
</dbReference>
<evidence type="ECO:0000313" key="9">
    <source>
        <dbReference type="EMBL" id="CEJ81785.1"/>
    </source>
</evidence>
<dbReference type="InterPro" id="IPR018617">
    <property type="entry name" value="Ima1_N"/>
</dbReference>
<organism evidence="9 10">
    <name type="scientific">[Torrubiella] hemipterigena</name>
    <dbReference type="NCBI Taxonomy" id="1531966"/>
    <lineage>
        <taxon>Eukaryota</taxon>
        <taxon>Fungi</taxon>
        <taxon>Dikarya</taxon>
        <taxon>Ascomycota</taxon>
        <taxon>Pezizomycotina</taxon>
        <taxon>Sordariomycetes</taxon>
        <taxon>Hypocreomycetidae</taxon>
        <taxon>Hypocreales</taxon>
        <taxon>Clavicipitaceae</taxon>
        <taxon>Clavicipitaceae incertae sedis</taxon>
        <taxon>'Torrubiella' clade</taxon>
    </lineage>
</organism>
<feature type="region of interest" description="Disordered" evidence="6">
    <location>
        <begin position="389"/>
        <end position="486"/>
    </location>
</feature>
<keyword evidence="5" id="KW-0539">Nucleus</keyword>
<feature type="transmembrane region" description="Helical" evidence="7">
    <location>
        <begin position="638"/>
        <end position="663"/>
    </location>
</feature>
<reference evidence="9 10" key="1">
    <citation type="journal article" date="2015" name="Genome Announc.">
        <title>Draft Genome Sequence and Gene Annotation of the Entomopathogenic Fungus Verticillium hemipterigenum.</title>
        <authorList>
            <person name="Horn F."/>
            <person name="Habel A."/>
            <person name="Scharf D.H."/>
            <person name="Dworschak J."/>
            <person name="Brakhage A.A."/>
            <person name="Guthke R."/>
            <person name="Hertweck C."/>
            <person name="Linde J."/>
        </authorList>
    </citation>
    <scope>NUCLEOTIDE SEQUENCE [LARGE SCALE GENOMIC DNA]</scope>
</reference>
<feature type="transmembrane region" description="Helical" evidence="7">
    <location>
        <begin position="608"/>
        <end position="626"/>
    </location>
</feature>
<keyword evidence="4 7" id="KW-0472">Membrane</keyword>
<dbReference type="STRING" id="1531966.A0A0A1T6M0"/>
<dbReference type="AlphaFoldDB" id="A0A0A1T6M0"/>
<feature type="compositionally biased region" description="Polar residues" evidence="6">
    <location>
        <begin position="428"/>
        <end position="448"/>
    </location>
</feature>
<feature type="transmembrane region" description="Helical" evidence="7">
    <location>
        <begin position="669"/>
        <end position="686"/>
    </location>
</feature>
<dbReference type="GO" id="GO:0005637">
    <property type="term" value="C:nuclear inner membrane"/>
    <property type="evidence" value="ECO:0007669"/>
    <property type="project" value="UniProtKB-SubCell"/>
</dbReference>
<dbReference type="EMBL" id="CDHN01000001">
    <property type="protein sequence ID" value="CEJ81785.1"/>
    <property type="molecule type" value="Genomic_DNA"/>
</dbReference>
<keyword evidence="10" id="KW-1185">Reference proteome</keyword>
<protein>
    <recommendedName>
        <fullName evidence="8">Ima1 N-terminal domain-containing protein</fullName>
    </recommendedName>
</protein>
<dbReference type="InterPro" id="IPR042321">
    <property type="entry name" value="Ima1"/>
</dbReference>
<dbReference type="PANTHER" id="PTHR28538:SF1">
    <property type="entry name" value="INTEGRAL INNER NUCLEAR MEMBRANE PROTEIN IMA1"/>
    <property type="match status" value="1"/>
</dbReference>
<evidence type="ECO:0000256" key="4">
    <source>
        <dbReference type="ARBA" id="ARBA00023136"/>
    </source>
</evidence>
<evidence type="ECO:0000256" key="3">
    <source>
        <dbReference type="ARBA" id="ARBA00022989"/>
    </source>
</evidence>
<sequence>MARFGRPKNINCFYCGKRAAFKFDGSIREFLCLKCDATNYLDQNGEITDPPVATEREAPPTQYITQTSARQSSAPDSVFCETCLKNQRLFTASLAQYLPDDPNHPDYAELDRNYYKYRRSLEKRYPQVCEECDERVQQRIKQAGYTARTDHLRRMMDRTRGRKVTKTSSSLDWVNSTGRSLWVTGLLTELLWHLVHISAALEHQSDGMYDPDDSSIDTKAVAALRNAVALLPDQDVLIRTSITAGILCVWWNPHFVQVNRGFTRHILGLTQWYSFQGLIIFFRILSRGVSSIEAGDARPKSAQIAVHAVTAAVMSLMYILASRSVKIDMTPLFKTEETTPLRRKKMSPEKRKEDDSKTFSELFSEALDSTPTKHNTITANSSPIQLFASNSPFNSHSPNGFQTSFSDPTLLNSQAPPPQYEDEMDWSPSHTSPYRALQSSPQRPQTRGSFGEAPTQANGNTFWYKVPPAPTNPAQRHRNPPNKPTLRKKMASEDVFFSSAMKQNASSNVAADRADVTFKNPSFFAKQENDEASSLADLLGQSFSLSQDASNDAIKKNDKPSFWSNSKSSSGQKPVARGNLKLVALLVSLLAWLAVSFIQLPYELHVQVTVLVVAGAIALSSTSDGNSHPTAKAESGPILAGIMLAVLGVIELGASCWLGWQLWSGRQDISIHGMVLLGGMIIHQAWKAAKA</sequence>
<evidence type="ECO:0000256" key="2">
    <source>
        <dbReference type="ARBA" id="ARBA00022692"/>
    </source>
</evidence>
<feature type="compositionally biased region" description="Polar residues" evidence="6">
    <location>
        <begin position="389"/>
        <end position="414"/>
    </location>
</feature>
<proteinExistence type="predicted"/>
<evidence type="ECO:0000259" key="8">
    <source>
        <dbReference type="Pfam" id="PF09779"/>
    </source>
</evidence>
<keyword evidence="2 7" id="KW-0812">Transmembrane</keyword>
<evidence type="ECO:0000256" key="6">
    <source>
        <dbReference type="SAM" id="MobiDB-lite"/>
    </source>
</evidence>
<gene>
    <name evidence="9" type="ORF">VHEMI01896</name>
</gene>
<evidence type="ECO:0000313" key="10">
    <source>
        <dbReference type="Proteomes" id="UP000039046"/>
    </source>
</evidence>
<dbReference type="Proteomes" id="UP000039046">
    <property type="component" value="Unassembled WGS sequence"/>
</dbReference>
<feature type="domain" description="Ima1 N-terminal" evidence="8">
    <location>
        <begin position="10"/>
        <end position="136"/>
    </location>
</feature>
<feature type="region of interest" description="Disordered" evidence="6">
    <location>
        <begin position="339"/>
        <end position="358"/>
    </location>
</feature>
<dbReference type="GO" id="GO:0034992">
    <property type="term" value="C:microtubule organizing center attachment site"/>
    <property type="evidence" value="ECO:0007669"/>
    <property type="project" value="TreeGrafter"/>
</dbReference>
<keyword evidence="3 7" id="KW-1133">Transmembrane helix</keyword>
<dbReference type="GO" id="GO:0071765">
    <property type="term" value="P:nuclear inner membrane organization"/>
    <property type="evidence" value="ECO:0007669"/>
    <property type="project" value="InterPro"/>
</dbReference>
<feature type="compositionally biased region" description="Basic residues" evidence="6">
    <location>
        <begin position="475"/>
        <end position="486"/>
    </location>
</feature>
<dbReference type="GO" id="GO:0034506">
    <property type="term" value="C:chromosome, centromeric core domain"/>
    <property type="evidence" value="ECO:0007669"/>
    <property type="project" value="TreeGrafter"/>
</dbReference>
<accession>A0A0A1T6M0</accession>
<dbReference type="HOGENOM" id="CLU_013127_0_0_1"/>